<name>A0A2Z5FTP4_9BACT</name>
<dbReference type="OrthoDB" id="102435at2"/>
<dbReference type="Pfam" id="PF00578">
    <property type="entry name" value="AhpC-TSA"/>
    <property type="match status" value="1"/>
</dbReference>
<dbReference type="GO" id="GO:0016209">
    <property type="term" value="F:antioxidant activity"/>
    <property type="evidence" value="ECO:0007669"/>
    <property type="project" value="InterPro"/>
</dbReference>
<dbReference type="KEGG" id="abas:ACPOL_0842"/>
<dbReference type="InterPro" id="IPR000866">
    <property type="entry name" value="AhpC/TSA"/>
</dbReference>
<comment type="subcellular location">
    <subcellularLocation>
        <location evidence="1">Cell envelope</location>
    </subcellularLocation>
</comment>
<keyword evidence="7" id="KW-1185">Reference proteome</keyword>
<dbReference type="InterPro" id="IPR013766">
    <property type="entry name" value="Thioredoxin_domain"/>
</dbReference>
<dbReference type="InterPro" id="IPR017937">
    <property type="entry name" value="Thioredoxin_CS"/>
</dbReference>
<dbReference type="AlphaFoldDB" id="A0A2Z5FTP4"/>
<keyword evidence="3" id="KW-1015">Disulfide bond</keyword>
<dbReference type="PROSITE" id="PS00194">
    <property type="entry name" value="THIOREDOXIN_1"/>
    <property type="match status" value="1"/>
</dbReference>
<dbReference type="RefSeq" id="WP_114205880.1">
    <property type="nucleotide sequence ID" value="NZ_CP030840.1"/>
</dbReference>
<feature type="domain" description="Thioredoxin" evidence="5">
    <location>
        <begin position="248"/>
        <end position="392"/>
    </location>
</feature>
<dbReference type="EMBL" id="CP030840">
    <property type="protein sequence ID" value="AXC10201.1"/>
    <property type="molecule type" value="Genomic_DNA"/>
</dbReference>
<keyword evidence="2" id="KW-0201">Cytochrome c-type biogenesis</keyword>
<dbReference type="PANTHER" id="PTHR42852:SF6">
    <property type="entry name" value="THIOL:DISULFIDE INTERCHANGE PROTEIN DSBE"/>
    <property type="match status" value="1"/>
</dbReference>
<protein>
    <submittedName>
        <fullName evidence="6">Thiol:disulfide oxidoreductase related to ResA</fullName>
    </submittedName>
</protein>
<dbReference type="GO" id="GO:0030313">
    <property type="term" value="C:cell envelope"/>
    <property type="evidence" value="ECO:0007669"/>
    <property type="project" value="UniProtKB-SubCell"/>
</dbReference>
<dbReference type="PANTHER" id="PTHR42852">
    <property type="entry name" value="THIOL:DISULFIDE INTERCHANGE PROTEIN DSBE"/>
    <property type="match status" value="1"/>
</dbReference>
<gene>
    <name evidence="6" type="ORF">ACPOL_0842</name>
</gene>
<dbReference type="SUPFAM" id="SSF52833">
    <property type="entry name" value="Thioredoxin-like"/>
    <property type="match status" value="1"/>
</dbReference>
<proteinExistence type="predicted"/>
<dbReference type="PROSITE" id="PS51352">
    <property type="entry name" value="THIOREDOXIN_2"/>
    <property type="match status" value="1"/>
</dbReference>
<accession>A0A2Z5FTP4</accession>
<dbReference type="CDD" id="cd02966">
    <property type="entry name" value="TlpA_like_family"/>
    <property type="match status" value="1"/>
</dbReference>
<dbReference type="Gene3D" id="3.40.30.10">
    <property type="entry name" value="Glutaredoxin"/>
    <property type="match status" value="1"/>
</dbReference>
<reference evidence="6 7" key="1">
    <citation type="journal article" date="2018" name="Front. Microbiol.">
        <title>Hydrolytic Capabilities as a Key to Environmental Success: Chitinolytic and Cellulolytic Acidobacteria From Acidic Sub-arctic Soils and Boreal Peatlands.</title>
        <authorList>
            <person name="Belova S.E."/>
            <person name="Ravin N.V."/>
            <person name="Pankratov T.A."/>
            <person name="Rakitin A.L."/>
            <person name="Ivanova A.A."/>
            <person name="Beletsky A.V."/>
            <person name="Mardanov A.V."/>
            <person name="Sinninghe Damste J.S."/>
            <person name="Dedysh S.N."/>
        </authorList>
    </citation>
    <scope>NUCLEOTIDE SEQUENCE [LARGE SCALE GENOMIC DNA]</scope>
    <source>
        <strain evidence="6 7">SBC82</strain>
    </source>
</reference>
<evidence type="ECO:0000256" key="3">
    <source>
        <dbReference type="ARBA" id="ARBA00023157"/>
    </source>
</evidence>
<organism evidence="6 7">
    <name type="scientific">Acidisarcina polymorpha</name>
    <dbReference type="NCBI Taxonomy" id="2211140"/>
    <lineage>
        <taxon>Bacteria</taxon>
        <taxon>Pseudomonadati</taxon>
        <taxon>Acidobacteriota</taxon>
        <taxon>Terriglobia</taxon>
        <taxon>Terriglobales</taxon>
        <taxon>Acidobacteriaceae</taxon>
        <taxon>Acidisarcina</taxon>
    </lineage>
</organism>
<evidence type="ECO:0000256" key="2">
    <source>
        <dbReference type="ARBA" id="ARBA00022748"/>
    </source>
</evidence>
<sequence>MGPTSEGVQGGIGGRIRGYPDNTYLQRRAWFLLAVQDDTIPEKDGIAAVDTFLRAVDPYDGPSSRWAFYPDAAQLLVKRGGQPEREIDLLKQAKSDDESGWARGNNSDNLSDVEVKRRLDWQRQQRQYLNGLMLKAAMQANKPEIAAELRAAVEGPPPDDKKLLQEYRANHARVALLTGNRIDALAYYQMVLQTKLEAPKPFKGRFRDDLGDEGHALWKQQGGTETAWATGSKMPSADNTILAEGRWEKPKRSIPDFELIDLSGKTWRLRELNGKSVLIDVWATWCGPCQAELPNLQKLYEQVKSRSDIQILAFNYDSDVGVVGPYSNEKGNTFPVLPIVNAAQIEDAVNDNDIPQNWVVLDCSGIFLWRQIGYRPENYDDFSKDMLTRLGAEAANE</sequence>
<evidence type="ECO:0000256" key="1">
    <source>
        <dbReference type="ARBA" id="ARBA00004196"/>
    </source>
</evidence>
<dbReference type="InterPro" id="IPR050553">
    <property type="entry name" value="Thioredoxin_ResA/DsbE_sf"/>
</dbReference>
<dbReference type="GO" id="GO:0016491">
    <property type="term" value="F:oxidoreductase activity"/>
    <property type="evidence" value="ECO:0007669"/>
    <property type="project" value="InterPro"/>
</dbReference>
<dbReference type="Proteomes" id="UP000253606">
    <property type="component" value="Chromosome"/>
</dbReference>
<dbReference type="InterPro" id="IPR036249">
    <property type="entry name" value="Thioredoxin-like_sf"/>
</dbReference>
<keyword evidence="4" id="KW-0676">Redox-active center</keyword>
<evidence type="ECO:0000256" key="4">
    <source>
        <dbReference type="ARBA" id="ARBA00023284"/>
    </source>
</evidence>
<evidence type="ECO:0000313" key="6">
    <source>
        <dbReference type="EMBL" id="AXC10201.1"/>
    </source>
</evidence>
<dbReference type="GO" id="GO:0017004">
    <property type="term" value="P:cytochrome complex assembly"/>
    <property type="evidence" value="ECO:0007669"/>
    <property type="project" value="UniProtKB-KW"/>
</dbReference>
<evidence type="ECO:0000259" key="5">
    <source>
        <dbReference type="PROSITE" id="PS51352"/>
    </source>
</evidence>
<evidence type="ECO:0000313" key="7">
    <source>
        <dbReference type="Proteomes" id="UP000253606"/>
    </source>
</evidence>